<comment type="caution">
    <text evidence="2">The sequence shown here is derived from an EMBL/GenBank/DDBJ whole genome shotgun (WGS) entry which is preliminary data.</text>
</comment>
<keyword evidence="1" id="KW-1133">Transmembrane helix</keyword>
<feature type="transmembrane region" description="Helical" evidence="1">
    <location>
        <begin position="55"/>
        <end position="73"/>
    </location>
</feature>
<gene>
    <name evidence="2" type="ORF">JL106_06725</name>
</gene>
<name>A0A939BYT8_9ACTN</name>
<evidence type="ECO:0000313" key="2">
    <source>
        <dbReference type="EMBL" id="MBM9466976.1"/>
    </source>
</evidence>
<evidence type="ECO:0000256" key="1">
    <source>
        <dbReference type="SAM" id="Phobius"/>
    </source>
</evidence>
<evidence type="ECO:0000313" key="3">
    <source>
        <dbReference type="Proteomes" id="UP000663792"/>
    </source>
</evidence>
<accession>A0A939BYT8</accession>
<protein>
    <submittedName>
        <fullName evidence="2">Uncharacterized protein</fullName>
    </submittedName>
</protein>
<reference evidence="2" key="1">
    <citation type="submission" date="2021-01" db="EMBL/GenBank/DDBJ databases">
        <title>YIM 132084 draft genome.</title>
        <authorList>
            <person name="An D."/>
        </authorList>
    </citation>
    <scope>NUCLEOTIDE SEQUENCE</scope>
    <source>
        <strain evidence="2">YIM 132084</strain>
    </source>
</reference>
<dbReference type="EMBL" id="JAERWK010000008">
    <property type="protein sequence ID" value="MBM9466976.1"/>
    <property type="molecule type" value="Genomic_DNA"/>
</dbReference>
<sequence>MVWFAIIHLGDTALLVLPTGFLWYGAPAIGARAGWSVEDPTANDGEEYTGVPLGLVGWAIVMAMTAGLVAWLFSQNGPLECRSGALCWHPSEPTTLQGYG</sequence>
<keyword evidence="3" id="KW-1185">Reference proteome</keyword>
<keyword evidence="1" id="KW-0812">Transmembrane</keyword>
<proteinExistence type="predicted"/>
<dbReference type="Proteomes" id="UP000663792">
    <property type="component" value="Unassembled WGS sequence"/>
</dbReference>
<dbReference type="AlphaFoldDB" id="A0A939BYT8"/>
<keyword evidence="1" id="KW-0472">Membrane</keyword>
<feature type="transmembrane region" description="Helical" evidence="1">
    <location>
        <begin position="12"/>
        <end position="35"/>
    </location>
</feature>
<dbReference type="RefSeq" id="WP_205259908.1">
    <property type="nucleotide sequence ID" value="NZ_JAERWK010000008.1"/>
</dbReference>
<organism evidence="2 3">
    <name type="scientific">Nakamurella leprariae</name>
    <dbReference type="NCBI Taxonomy" id="2803911"/>
    <lineage>
        <taxon>Bacteria</taxon>
        <taxon>Bacillati</taxon>
        <taxon>Actinomycetota</taxon>
        <taxon>Actinomycetes</taxon>
        <taxon>Nakamurellales</taxon>
        <taxon>Nakamurellaceae</taxon>
        <taxon>Nakamurella</taxon>
    </lineage>
</organism>